<dbReference type="PANTHER" id="PTHR11361:SF99">
    <property type="entry name" value="DNA MISMATCH REPAIR PROTEIN"/>
    <property type="match status" value="1"/>
</dbReference>
<feature type="domain" description="DNA mismatch repair proteins mutS family" evidence="4">
    <location>
        <begin position="255"/>
        <end position="436"/>
    </location>
</feature>
<dbReference type="GO" id="GO:0030983">
    <property type="term" value="F:mismatched DNA binding"/>
    <property type="evidence" value="ECO:0007669"/>
    <property type="project" value="InterPro"/>
</dbReference>
<keyword evidence="1" id="KW-0547">Nucleotide-binding</keyword>
<dbReference type="SUPFAM" id="SSF52540">
    <property type="entry name" value="P-loop containing nucleoside triphosphate hydrolases"/>
    <property type="match status" value="1"/>
</dbReference>
<evidence type="ECO:0000259" key="4">
    <source>
        <dbReference type="SMART" id="SM00534"/>
    </source>
</evidence>
<dbReference type="InterPro" id="IPR000432">
    <property type="entry name" value="DNA_mismatch_repair_MutS_C"/>
</dbReference>
<dbReference type="GO" id="GO:0006298">
    <property type="term" value="P:mismatch repair"/>
    <property type="evidence" value="ECO:0007669"/>
    <property type="project" value="InterPro"/>
</dbReference>
<protein>
    <submittedName>
        <fullName evidence="5">DNA mismatch repair protein MutS</fullName>
    </submittedName>
</protein>
<proteinExistence type="predicted"/>
<dbReference type="InterPro" id="IPR045076">
    <property type="entry name" value="MutS"/>
</dbReference>
<dbReference type="Proteomes" id="UP000628448">
    <property type="component" value="Unassembled WGS sequence"/>
</dbReference>
<accession>A0A931E0H3</accession>
<gene>
    <name evidence="5" type="ORF">I5907_03065</name>
</gene>
<reference evidence="5" key="1">
    <citation type="submission" date="2020-11" db="EMBL/GenBank/DDBJ databases">
        <title>Bacterial whole genome sequence for Panacibacter sp. DH6.</title>
        <authorList>
            <person name="Le V."/>
            <person name="Ko S."/>
            <person name="Ahn C.-Y."/>
            <person name="Oh H.-M."/>
        </authorList>
    </citation>
    <scope>NUCLEOTIDE SEQUENCE</scope>
    <source>
        <strain evidence="5">DH6</strain>
    </source>
</reference>
<dbReference type="EMBL" id="JADWYR010000001">
    <property type="protein sequence ID" value="MBG9375195.1"/>
    <property type="molecule type" value="Genomic_DNA"/>
</dbReference>
<dbReference type="AlphaFoldDB" id="A0A931E0H3"/>
<keyword evidence="3" id="KW-0238">DNA-binding</keyword>
<dbReference type="PANTHER" id="PTHR11361">
    <property type="entry name" value="DNA MISMATCH REPAIR PROTEIN MUTS FAMILY MEMBER"/>
    <property type="match status" value="1"/>
</dbReference>
<evidence type="ECO:0000313" key="5">
    <source>
        <dbReference type="EMBL" id="MBG9375195.1"/>
    </source>
</evidence>
<dbReference type="Gene3D" id="1.10.1420.10">
    <property type="match status" value="1"/>
</dbReference>
<comment type="caution">
    <text evidence="5">The sequence shown here is derived from an EMBL/GenBank/DDBJ whole genome shotgun (WGS) entry which is preliminary data.</text>
</comment>
<dbReference type="InterPro" id="IPR027417">
    <property type="entry name" value="P-loop_NTPase"/>
</dbReference>
<dbReference type="InterPro" id="IPR036187">
    <property type="entry name" value="DNA_mismatch_repair_MutS_sf"/>
</dbReference>
<dbReference type="Gene3D" id="3.40.50.300">
    <property type="entry name" value="P-loop containing nucleotide triphosphate hydrolases"/>
    <property type="match status" value="1"/>
</dbReference>
<evidence type="ECO:0000313" key="6">
    <source>
        <dbReference type="Proteomes" id="UP000628448"/>
    </source>
</evidence>
<keyword evidence="2" id="KW-0067">ATP-binding</keyword>
<dbReference type="GO" id="GO:0140664">
    <property type="term" value="F:ATP-dependent DNA damage sensor activity"/>
    <property type="evidence" value="ECO:0007669"/>
    <property type="project" value="InterPro"/>
</dbReference>
<evidence type="ECO:0000256" key="3">
    <source>
        <dbReference type="ARBA" id="ARBA00023125"/>
    </source>
</evidence>
<dbReference type="RefSeq" id="WP_196989258.1">
    <property type="nucleotide sequence ID" value="NZ_JADWYR010000001.1"/>
</dbReference>
<name>A0A931E0H3_9BACT</name>
<keyword evidence="6" id="KW-1185">Reference proteome</keyword>
<dbReference type="Pfam" id="PF00488">
    <property type="entry name" value="MutS_V"/>
    <property type="match status" value="1"/>
</dbReference>
<organism evidence="5 6">
    <name type="scientific">Panacibacter microcysteis</name>
    <dbReference type="NCBI Taxonomy" id="2793269"/>
    <lineage>
        <taxon>Bacteria</taxon>
        <taxon>Pseudomonadati</taxon>
        <taxon>Bacteroidota</taxon>
        <taxon>Chitinophagia</taxon>
        <taxon>Chitinophagales</taxon>
        <taxon>Chitinophagaceae</taxon>
        <taxon>Panacibacter</taxon>
    </lineage>
</organism>
<evidence type="ECO:0000256" key="1">
    <source>
        <dbReference type="ARBA" id="ARBA00022741"/>
    </source>
</evidence>
<sequence length="438" mass="50564">MNVDNTTLNDLSIFAHEEELSVFYRLDFTRTIGGRAWLRFYIERPLESIQLIHNRQELVQRIINVIDLWPETINNGTVMVIEKYFESAVDSIPKSPDPVSAMMYRLISAPDYSLITYTVGHFINFIKGITQIRNLLWEEQNPAELATILERIDALLKRPIFQHIAEHDASKKLKRRTVLILGHFLKYEFKSQCLEMIELYSRLDAFYSMAKACSKFNFVFPHFEEAARPELSATQLYHPLLPTPVAYDIDLTQKENFLFLTGANMAGKSTFIKAVGVSVYLAHVGMGVPAKRMHLTFFDGLLSNIQVADNIIKGESYFFNEVQRIHKTLEKISDGRKWLILIDELFKGTNVQDAMKCSTVVIEGLRKMKNTLFILSTHLYEIGEDLKKYGNIQFRFFETKAEEGQLTFNYQLKEGISNDRLGYLILVNEGVVKMLEQL</sequence>
<dbReference type="GO" id="GO:0005524">
    <property type="term" value="F:ATP binding"/>
    <property type="evidence" value="ECO:0007669"/>
    <property type="project" value="UniProtKB-KW"/>
</dbReference>
<evidence type="ECO:0000256" key="2">
    <source>
        <dbReference type="ARBA" id="ARBA00022840"/>
    </source>
</evidence>
<dbReference type="SUPFAM" id="SSF48334">
    <property type="entry name" value="DNA repair protein MutS, domain III"/>
    <property type="match status" value="1"/>
</dbReference>
<dbReference type="SMART" id="SM00534">
    <property type="entry name" value="MUTSac"/>
    <property type="match status" value="1"/>
</dbReference>